<organism evidence="1 2">
    <name type="scientific">Paraflavisolibacter caeni</name>
    <dbReference type="NCBI Taxonomy" id="2982496"/>
    <lineage>
        <taxon>Bacteria</taxon>
        <taxon>Pseudomonadati</taxon>
        <taxon>Bacteroidota</taxon>
        <taxon>Chitinophagia</taxon>
        <taxon>Chitinophagales</taxon>
        <taxon>Chitinophagaceae</taxon>
        <taxon>Paraflavisolibacter</taxon>
    </lineage>
</organism>
<dbReference type="EMBL" id="JAOTIF010000011">
    <property type="protein sequence ID" value="MCU7550292.1"/>
    <property type="molecule type" value="Genomic_DNA"/>
</dbReference>
<name>A0A9X2XXD0_9BACT</name>
<evidence type="ECO:0000313" key="2">
    <source>
        <dbReference type="Proteomes" id="UP001155483"/>
    </source>
</evidence>
<proteinExistence type="predicted"/>
<sequence length="78" mass="9067">MRNNSFEILVDNVPYRVRVEPFEFNTETRFKITYNGNQEHIFTWDSRIGGLAAIDDDSSTLPDNLERAIAERLQAGKY</sequence>
<reference evidence="1" key="1">
    <citation type="submission" date="2022-09" db="EMBL/GenBank/DDBJ databases">
        <authorList>
            <person name="Yuan C."/>
            <person name="Ke Z."/>
        </authorList>
    </citation>
    <scope>NUCLEOTIDE SEQUENCE</scope>
    <source>
        <strain evidence="1">LB-8</strain>
    </source>
</reference>
<dbReference type="Proteomes" id="UP001155483">
    <property type="component" value="Unassembled WGS sequence"/>
</dbReference>
<dbReference type="RefSeq" id="WP_279297731.1">
    <property type="nucleotide sequence ID" value="NZ_JAOTIF010000011.1"/>
</dbReference>
<reference evidence="1" key="2">
    <citation type="submission" date="2023-04" db="EMBL/GenBank/DDBJ databases">
        <title>Paracnuella aquatica gen. nov., sp. nov., a member of the family Chitinophagaceae isolated from a hot spring.</title>
        <authorList>
            <person name="Wang C."/>
        </authorList>
    </citation>
    <scope>NUCLEOTIDE SEQUENCE</scope>
    <source>
        <strain evidence="1">LB-8</strain>
    </source>
</reference>
<accession>A0A9X2XXD0</accession>
<gene>
    <name evidence="1" type="ORF">OCK74_14310</name>
</gene>
<comment type="caution">
    <text evidence="1">The sequence shown here is derived from an EMBL/GenBank/DDBJ whole genome shotgun (WGS) entry which is preliminary data.</text>
</comment>
<dbReference type="AlphaFoldDB" id="A0A9X2XXD0"/>
<keyword evidence="2" id="KW-1185">Reference proteome</keyword>
<protein>
    <submittedName>
        <fullName evidence="1">Uncharacterized protein</fullName>
    </submittedName>
</protein>
<evidence type="ECO:0000313" key="1">
    <source>
        <dbReference type="EMBL" id="MCU7550292.1"/>
    </source>
</evidence>